<dbReference type="Gene3D" id="3.10.180.10">
    <property type="entry name" value="2,3-Dihydroxybiphenyl 1,2-Dioxygenase, domain 1"/>
    <property type="match status" value="2"/>
</dbReference>
<dbReference type="InterPro" id="IPR004360">
    <property type="entry name" value="Glyas_Fos-R_dOase_dom"/>
</dbReference>
<gene>
    <name evidence="2" type="ORF">P7H43_12600</name>
</gene>
<comment type="caution">
    <text evidence="2">The sequence shown here is derived from an EMBL/GenBank/DDBJ whole genome shotgun (WGS) entry which is preliminary data.</text>
</comment>
<keyword evidence="2" id="KW-0560">Oxidoreductase</keyword>
<feature type="domain" description="VOC" evidence="1">
    <location>
        <begin position="159"/>
        <end position="279"/>
    </location>
</feature>
<dbReference type="RefSeq" id="WP_311835802.1">
    <property type="nucleotide sequence ID" value="NZ_JARQBJ010000007.1"/>
</dbReference>
<organism evidence="2 3">
    <name type="scientific">Enterococcus asini</name>
    <dbReference type="NCBI Taxonomy" id="57732"/>
    <lineage>
        <taxon>Bacteria</taxon>
        <taxon>Bacillati</taxon>
        <taxon>Bacillota</taxon>
        <taxon>Bacilli</taxon>
        <taxon>Lactobacillales</taxon>
        <taxon>Enterococcaceae</taxon>
        <taxon>Enterococcus</taxon>
    </lineage>
</organism>
<name>A0AAW8U009_9ENTE</name>
<evidence type="ECO:0000313" key="3">
    <source>
        <dbReference type="Proteomes" id="UP001256711"/>
    </source>
</evidence>
<dbReference type="AlphaFoldDB" id="A0AAW8U009"/>
<dbReference type="Proteomes" id="UP001256711">
    <property type="component" value="Unassembled WGS sequence"/>
</dbReference>
<dbReference type="GO" id="GO:0051213">
    <property type="term" value="F:dioxygenase activity"/>
    <property type="evidence" value="ECO:0007669"/>
    <property type="project" value="UniProtKB-KW"/>
</dbReference>
<dbReference type="Pfam" id="PF00903">
    <property type="entry name" value="Glyoxalase"/>
    <property type="match status" value="2"/>
</dbReference>
<dbReference type="PANTHER" id="PTHR36110:SF3">
    <property type="entry name" value="VOC DOMAIN-CONTAINING PROTEIN"/>
    <property type="match status" value="1"/>
</dbReference>
<dbReference type="SUPFAM" id="SSF54593">
    <property type="entry name" value="Glyoxalase/Bleomycin resistance protein/Dihydroxybiphenyl dioxygenase"/>
    <property type="match status" value="1"/>
</dbReference>
<dbReference type="InterPro" id="IPR052537">
    <property type="entry name" value="Extradiol_RC_dioxygenase"/>
</dbReference>
<dbReference type="InterPro" id="IPR029068">
    <property type="entry name" value="Glyas_Bleomycin-R_OHBP_Dase"/>
</dbReference>
<dbReference type="InterPro" id="IPR037523">
    <property type="entry name" value="VOC_core"/>
</dbReference>
<evidence type="ECO:0000259" key="1">
    <source>
        <dbReference type="PROSITE" id="PS51819"/>
    </source>
</evidence>
<accession>A0AAW8U009</accession>
<protein>
    <submittedName>
        <fullName evidence="2">Ring-cleaving dioxygenase</fullName>
    </submittedName>
</protein>
<keyword evidence="2" id="KW-0223">Dioxygenase</keyword>
<dbReference type="PROSITE" id="PS51819">
    <property type="entry name" value="VOC"/>
    <property type="match status" value="2"/>
</dbReference>
<reference evidence="2" key="1">
    <citation type="submission" date="2023-03" db="EMBL/GenBank/DDBJ databases">
        <authorList>
            <person name="Shen W."/>
            <person name="Cai J."/>
        </authorList>
    </citation>
    <scope>NUCLEOTIDE SEQUENCE</scope>
    <source>
        <strain evidence="2">B226-2</strain>
    </source>
</reference>
<dbReference type="PANTHER" id="PTHR36110">
    <property type="entry name" value="RING-CLEAVING DIOXYGENASE MHQE-RELATED"/>
    <property type="match status" value="1"/>
</dbReference>
<sequence length="326" mass="36973">MLDTTIKGLHHVTAMTSSAKKTYRFFTDILGLRLIKKTVNQDDIETYHLYFTDDLGSPGTDMTFFAFPGVGKGTKGTNTISRTGFRVPSDASLEYWRKRFEEYDIAHGEIHSRFGKRYLEFHDFDNQLMQLVSDETNHGMAGGTPWKKSNVAPEHAILGLGPVVVTVSELEPFTETLTRVLGFKETLPAEDSLHYFEVGERGNGATLLVDHQPDLPPALEGYGNVHHLALRVADQAALRHWIDRLNEGNFRNSGFVDRFYFQSEYFLAGPHILFELATDGPGFLQDETYEKAGEILSLPPDFEEKRQEIEEYVRPFDTSDANTQRK</sequence>
<dbReference type="EMBL" id="JARQBJ010000007">
    <property type="protein sequence ID" value="MDT2811319.1"/>
    <property type="molecule type" value="Genomic_DNA"/>
</dbReference>
<dbReference type="CDD" id="cd08347">
    <property type="entry name" value="PcpA_C_like"/>
    <property type="match status" value="1"/>
</dbReference>
<feature type="domain" description="VOC" evidence="1">
    <location>
        <begin position="8"/>
        <end position="134"/>
    </location>
</feature>
<proteinExistence type="predicted"/>
<evidence type="ECO:0000313" key="2">
    <source>
        <dbReference type="EMBL" id="MDT2811319.1"/>
    </source>
</evidence>